<proteinExistence type="predicted"/>
<comment type="caution">
    <text evidence="2">The sequence shown here is derived from an EMBL/GenBank/DDBJ whole genome shotgun (WGS) entry which is preliminary data.</text>
</comment>
<gene>
    <name evidence="2" type="ORF">ACFFUA_38020</name>
</gene>
<feature type="non-terminal residue" evidence="2">
    <location>
        <position position="197"/>
    </location>
</feature>
<protein>
    <submittedName>
        <fullName evidence="2">DUF5801 repeats-in-toxin domain-containing protein</fullName>
    </submittedName>
</protein>
<sequence>MDGDGDEISAEQTFNLGEVLQFVDDGPSFIGEEPISIDFGDSVLQVKDAETLNGETSVASVALTDVVTFADVDFGGDLEGSITQGYTLALGEGNDNSPTLASGGQPITLSVSEDGQTLTATITVDGEEQTVFTLAITEVEGLPSLVLTQYLPIDHSDTDNADAVKVLDGLVALSASITAVDGDGDEISAEQTFNLGE</sequence>
<dbReference type="RefSeq" id="WP_380957951.1">
    <property type="nucleotide sequence ID" value="NZ_JBHMDI010000355.1"/>
</dbReference>
<dbReference type="Pfam" id="PF19116">
    <property type="entry name" value="DUF5801"/>
    <property type="match status" value="1"/>
</dbReference>
<keyword evidence="3" id="KW-1185">Reference proteome</keyword>
<dbReference type="EMBL" id="JBHMDI010000355">
    <property type="protein sequence ID" value="MFB9353126.1"/>
    <property type="molecule type" value="Genomic_DNA"/>
</dbReference>
<name>A0ABV5LML6_9ACTN</name>
<dbReference type="Proteomes" id="UP001589753">
    <property type="component" value="Unassembled WGS sequence"/>
</dbReference>
<accession>A0ABV5LML6</accession>
<reference evidence="2 3" key="1">
    <citation type="submission" date="2024-09" db="EMBL/GenBank/DDBJ databases">
        <authorList>
            <person name="Sun Q."/>
            <person name="Mori K."/>
        </authorList>
    </citation>
    <scope>NUCLEOTIDE SEQUENCE [LARGE SCALE GENOMIC DNA]</scope>
    <source>
        <strain evidence="2 3">JCM 9767</strain>
    </source>
</reference>
<evidence type="ECO:0000313" key="2">
    <source>
        <dbReference type="EMBL" id="MFB9353126.1"/>
    </source>
</evidence>
<dbReference type="InterPro" id="IPR043824">
    <property type="entry name" value="DUF5801"/>
</dbReference>
<feature type="domain" description="DUF5801" evidence="1">
    <location>
        <begin position="56"/>
        <end position="190"/>
    </location>
</feature>
<evidence type="ECO:0000313" key="3">
    <source>
        <dbReference type="Proteomes" id="UP001589753"/>
    </source>
</evidence>
<organism evidence="2 3">
    <name type="scientific">Streptomyces heliomycini</name>
    <dbReference type="NCBI Taxonomy" id="284032"/>
    <lineage>
        <taxon>Bacteria</taxon>
        <taxon>Bacillati</taxon>
        <taxon>Actinomycetota</taxon>
        <taxon>Actinomycetes</taxon>
        <taxon>Kitasatosporales</taxon>
        <taxon>Streptomycetaceae</taxon>
        <taxon>Streptomyces</taxon>
    </lineage>
</organism>
<evidence type="ECO:0000259" key="1">
    <source>
        <dbReference type="Pfam" id="PF19116"/>
    </source>
</evidence>